<reference evidence="1" key="1">
    <citation type="submission" date="2017-03" db="EMBL/GenBank/DDBJ databases">
        <title>The mitochondrial genome of the carnivorous plant Utricularia reniformis (Lentibulariaceae): structure, comparative analysis and evolutionary landmarks.</title>
        <authorList>
            <person name="Silva S.R."/>
            <person name="Alvarenga D.O."/>
            <person name="Michael T.P."/>
            <person name="Miranda V.F.O."/>
            <person name="Varani A.M."/>
        </authorList>
    </citation>
    <scope>NUCLEOTIDE SEQUENCE</scope>
</reference>
<protein>
    <submittedName>
        <fullName evidence="1">Uncharacterized protein</fullName>
    </submittedName>
</protein>
<geneLocation type="mitochondrion" evidence="1"/>
<name>A0A1Y0B4I9_9LAMI</name>
<organism evidence="1">
    <name type="scientific">Utricularia reniformis</name>
    <dbReference type="NCBI Taxonomy" id="192314"/>
    <lineage>
        <taxon>Eukaryota</taxon>
        <taxon>Viridiplantae</taxon>
        <taxon>Streptophyta</taxon>
        <taxon>Embryophyta</taxon>
        <taxon>Tracheophyta</taxon>
        <taxon>Spermatophyta</taxon>
        <taxon>Magnoliopsida</taxon>
        <taxon>eudicotyledons</taxon>
        <taxon>Gunneridae</taxon>
        <taxon>Pentapetalae</taxon>
        <taxon>asterids</taxon>
        <taxon>lamiids</taxon>
        <taxon>Lamiales</taxon>
        <taxon>Lentibulariaceae</taxon>
        <taxon>Utricularia</taxon>
    </lineage>
</organism>
<proteinExistence type="predicted"/>
<gene>
    <name evidence="1" type="ORF">AEK19_MT2185</name>
</gene>
<sequence length="71" mass="7665">MILLEINPSYRGVTPALSTEGGATCQVASPQSEAIYTACTRIGKAKHSFFSSFKPSTIREVNQRAARVDGF</sequence>
<evidence type="ECO:0000313" key="1">
    <source>
        <dbReference type="EMBL" id="ART32332.1"/>
    </source>
</evidence>
<dbReference type="EMBL" id="KY774314">
    <property type="protein sequence ID" value="ART32332.1"/>
    <property type="molecule type" value="Genomic_DNA"/>
</dbReference>
<dbReference type="AlphaFoldDB" id="A0A1Y0B4I9"/>
<keyword evidence="1" id="KW-0496">Mitochondrion</keyword>
<accession>A0A1Y0B4I9</accession>